<evidence type="ECO:0000313" key="2">
    <source>
        <dbReference type="EMBL" id="KAH7054309.1"/>
    </source>
</evidence>
<name>A0ABQ8GF71_9PEZI</name>
<dbReference type="Pfam" id="PF07883">
    <property type="entry name" value="Cupin_2"/>
    <property type="match status" value="1"/>
</dbReference>
<dbReference type="Proteomes" id="UP000774617">
    <property type="component" value="Unassembled WGS sequence"/>
</dbReference>
<evidence type="ECO:0000313" key="3">
    <source>
        <dbReference type="Proteomes" id="UP000774617"/>
    </source>
</evidence>
<organism evidence="2 3">
    <name type="scientific">Macrophomina phaseolina</name>
    <dbReference type="NCBI Taxonomy" id="35725"/>
    <lineage>
        <taxon>Eukaryota</taxon>
        <taxon>Fungi</taxon>
        <taxon>Dikarya</taxon>
        <taxon>Ascomycota</taxon>
        <taxon>Pezizomycotina</taxon>
        <taxon>Dothideomycetes</taxon>
        <taxon>Dothideomycetes incertae sedis</taxon>
        <taxon>Botryosphaeriales</taxon>
        <taxon>Botryosphaeriaceae</taxon>
        <taxon>Macrophomina</taxon>
    </lineage>
</organism>
<keyword evidence="3" id="KW-1185">Reference proteome</keyword>
<dbReference type="InterPro" id="IPR013096">
    <property type="entry name" value="Cupin_2"/>
</dbReference>
<reference evidence="2 3" key="1">
    <citation type="journal article" date="2021" name="Nat. Commun.">
        <title>Genetic determinants of endophytism in the Arabidopsis root mycobiome.</title>
        <authorList>
            <person name="Mesny F."/>
            <person name="Miyauchi S."/>
            <person name="Thiergart T."/>
            <person name="Pickel B."/>
            <person name="Atanasova L."/>
            <person name="Karlsson M."/>
            <person name="Huettel B."/>
            <person name="Barry K.W."/>
            <person name="Haridas S."/>
            <person name="Chen C."/>
            <person name="Bauer D."/>
            <person name="Andreopoulos W."/>
            <person name="Pangilinan J."/>
            <person name="LaButti K."/>
            <person name="Riley R."/>
            <person name="Lipzen A."/>
            <person name="Clum A."/>
            <person name="Drula E."/>
            <person name="Henrissat B."/>
            <person name="Kohler A."/>
            <person name="Grigoriev I.V."/>
            <person name="Martin F.M."/>
            <person name="Hacquard S."/>
        </authorList>
    </citation>
    <scope>NUCLEOTIDE SEQUENCE [LARGE SCALE GENOMIC DNA]</scope>
    <source>
        <strain evidence="2 3">MPI-SDFR-AT-0080</strain>
    </source>
</reference>
<dbReference type="InterPro" id="IPR014710">
    <property type="entry name" value="RmlC-like_jellyroll"/>
</dbReference>
<comment type="caution">
    <text evidence="2">The sequence shown here is derived from an EMBL/GenBank/DDBJ whole genome shotgun (WGS) entry which is preliminary data.</text>
</comment>
<gene>
    <name evidence="2" type="ORF">B0J12DRAFT_450107</name>
</gene>
<sequence length="220" mass="24235">MLSFLINHVPRSNTASQNPVVLSSPAAGASPVTMQFYAPTAARRIMRMTLPAGPGLALPPLHWHRYQTEIFDVIRGRMLAVCEAIPSGQAIIAPGQSVTIPAGAIHRFENASDPGPYGEELVLDLSMDPKKALGDEIFFRHFYGYLDDCGKHGRSPNFFQLMTFLWEADTIMVLPVVPRFVSIGFAWFTGKVIGQWVLGLSHLYPEYYREGAATAASEPQ</sequence>
<dbReference type="EMBL" id="JAGTJR010000009">
    <property type="protein sequence ID" value="KAH7054309.1"/>
    <property type="molecule type" value="Genomic_DNA"/>
</dbReference>
<evidence type="ECO:0000259" key="1">
    <source>
        <dbReference type="Pfam" id="PF07883"/>
    </source>
</evidence>
<dbReference type="SUPFAM" id="SSF51182">
    <property type="entry name" value="RmlC-like cupins"/>
    <property type="match status" value="1"/>
</dbReference>
<dbReference type="CDD" id="cd02208">
    <property type="entry name" value="cupin_RmlC-like"/>
    <property type="match status" value="1"/>
</dbReference>
<dbReference type="InterPro" id="IPR011051">
    <property type="entry name" value="RmlC_Cupin_sf"/>
</dbReference>
<proteinExistence type="predicted"/>
<protein>
    <recommendedName>
        <fullName evidence="1">Cupin type-2 domain-containing protein</fullName>
    </recommendedName>
</protein>
<dbReference type="Gene3D" id="2.60.120.10">
    <property type="entry name" value="Jelly Rolls"/>
    <property type="match status" value="1"/>
</dbReference>
<feature type="domain" description="Cupin type-2" evidence="1">
    <location>
        <begin position="54"/>
        <end position="113"/>
    </location>
</feature>
<accession>A0ABQ8GF71</accession>